<dbReference type="EMBL" id="BJNE01000015">
    <property type="protein sequence ID" value="GEC13561.1"/>
    <property type="molecule type" value="Genomic_DNA"/>
</dbReference>
<gene>
    <name evidence="1" type="ORF">ANI01nite_27640</name>
</gene>
<evidence type="ECO:0000313" key="1">
    <source>
        <dbReference type="EMBL" id="GEC13561.1"/>
    </source>
</evidence>
<dbReference type="RefSeq" id="WP_141358645.1">
    <property type="nucleotide sequence ID" value="NZ_BAAAWM010000001.1"/>
</dbReference>
<accession>A0ABQ0RP34</accession>
<keyword evidence="2" id="KW-1185">Reference proteome</keyword>
<dbReference type="Proteomes" id="UP000316242">
    <property type="component" value="Unassembled WGS sequence"/>
</dbReference>
<organism evidence="1 2">
    <name type="scientific">Glutamicibacter nicotianae</name>
    <name type="common">Arthrobacter nicotianae</name>
    <dbReference type="NCBI Taxonomy" id="37929"/>
    <lineage>
        <taxon>Bacteria</taxon>
        <taxon>Bacillati</taxon>
        <taxon>Actinomycetota</taxon>
        <taxon>Actinomycetes</taxon>
        <taxon>Micrococcales</taxon>
        <taxon>Micrococcaceae</taxon>
        <taxon>Glutamicibacter</taxon>
    </lineage>
</organism>
<name>A0ABQ0RP34_GLUNI</name>
<evidence type="ECO:0000313" key="2">
    <source>
        <dbReference type="Proteomes" id="UP000316242"/>
    </source>
</evidence>
<protein>
    <submittedName>
        <fullName evidence="1">Uncharacterized protein</fullName>
    </submittedName>
</protein>
<sequence length="100" mass="11313">METSKRQKYVDYLVGEHGYDARVTPWGIYIEYPNFDDNGTAVVNWRVTEHELAGLNGIRMPRGFTGGQQYAFSELTAALHAFTGSRGTMHGARMRIEIDN</sequence>
<proteinExistence type="predicted"/>
<comment type="caution">
    <text evidence="1">The sequence shown here is derived from an EMBL/GenBank/DDBJ whole genome shotgun (WGS) entry which is preliminary data.</text>
</comment>
<reference evidence="1 2" key="1">
    <citation type="submission" date="2019-06" db="EMBL/GenBank/DDBJ databases">
        <title>Whole genome shotgun sequence of Glutamicibacter nicotianae NBRC 14234.</title>
        <authorList>
            <person name="Hosoyama A."/>
            <person name="Uohara A."/>
            <person name="Ohji S."/>
            <person name="Ichikawa N."/>
        </authorList>
    </citation>
    <scope>NUCLEOTIDE SEQUENCE [LARGE SCALE GENOMIC DNA]</scope>
    <source>
        <strain evidence="1 2">NBRC 14234</strain>
    </source>
</reference>